<evidence type="ECO:0000313" key="2">
    <source>
        <dbReference type="EMBL" id="CAG6393650.1"/>
    </source>
</evidence>
<feature type="region of interest" description="Disordered" evidence="1">
    <location>
        <begin position="1"/>
        <end position="35"/>
    </location>
</feature>
<proteinExistence type="predicted"/>
<accession>A0A9W4DLK3</accession>
<name>A0A9W4DLK3_9ACTN</name>
<evidence type="ECO:0000256" key="1">
    <source>
        <dbReference type="SAM" id="MobiDB-lite"/>
    </source>
</evidence>
<dbReference type="AlphaFoldDB" id="A0A9W4DLK3"/>
<keyword evidence="3" id="KW-1185">Reference proteome</keyword>
<sequence length="96" mass="9906">MRRAAADEPLQPVQHPLARRPGLLHPLQGTGHDGVLEDPRLRRAAPFSAAGLGLDSELTARPRACAAPSTAPSHCPGPGTPRPPGGATARVPTRSS</sequence>
<dbReference type="Proteomes" id="UP001152519">
    <property type="component" value="Unassembled WGS sequence"/>
</dbReference>
<dbReference type="EMBL" id="CAJSLV010000050">
    <property type="protein sequence ID" value="CAG6393650.1"/>
    <property type="molecule type" value="Genomic_DNA"/>
</dbReference>
<gene>
    <name evidence="2" type="ORF">SCOCK_210090</name>
</gene>
<reference evidence="2" key="1">
    <citation type="submission" date="2021-05" db="EMBL/GenBank/DDBJ databases">
        <authorList>
            <person name="Arsene-Ploetze F."/>
        </authorList>
    </citation>
    <scope>NUCLEOTIDE SEQUENCE</scope>
    <source>
        <strain evidence="2">DSM 42138</strain>
    </source>
</reference>
<organism evidence="2 3">
    <name type="scientific">Actinacidiphila cocklensis</name>
    <dbReference type="NCBI Taxonomy" id="887465"/>
    <lineage>
        <taxon>Bacteria</taxon>
        <taxon>Bacillati</taxon>
        <taxon>Actinomycetota</taxon>
        <taxon>Actinomycetes</taxon>
        <taxon>Kitasatosporales</taxon>
        <taxon>Streptomycetaceae</taxon>
        <taxon>Actinacidiphila</taxon>
    </lineage>
</organism>
<protein>
    <submittedName>
        <fullName evidence="2">Uncharacterized protein</fullName>
    </submittedName>
</protein>
<feature type="region of interest" description="Disordered" evidence="1">
    <location>
        <begin position="66"/>
        <end position="96"/>
    </location>
</feature>
<evidence type="ECO:0000313" key="3">
    <source>
        <dbReference type="Proteomes" id="UP001152519"/>
    </source>
</evidence>
<comment type="caution">
    <text evidence="2">The sequence shown here is derived from an EMBL/GenBank/DDBJ whole genome shotgun (WGS) entry which is preliminary data.</text>
</comment>